<name>A0ABM1MLX3_NICVS</name>
<evidence type="ECO:0000256" key="1">
    <source>
        <dbReference type="ARBA" id="ARBA00022737"/>
    </source>
</evidence>
<dbReference type="SUPFAM" id="SSF47473">
    <property type="entry name" value="EF-hand"/>
    <property type="match status" value="1"/>
</dbReference>
<dbReference type="InterPro" id="IPR050230">
    <property type="entry name" value="CALM/Myosin/TropC-like"/>
</dbReference>
<organism evidence="4 5">
    <name type="scientific">Nicrophorus vespilloides</name>
    <name type="common">Boreal carrion beetle</name>
    <dbReference type="NCBI Taxonomy" id="110193"/>
    <lineage>
        <taxon>Eukaryota</taxon>
        <taxon>Metazoa</taxon>
        <taxon>Ecdysozoa</taxon>
        <taxon>Arthropoda</taxon>
        <taxon>Hexapoda</taxon>
        <taxon>Insecta</taxon>
        <taxon>Pterygota</taxon>
        <taxon>Neoptera</taxon>
        <taxon>Endopterygota</taxon>
        <taxon>Coleoptera</taxon>
        <taxon>Polyphaga</taxon>
        <taxon>Staphyliniformia</taxon>
        <taxon>Silphidae</taxon>
        <taxon>Nicrophorinae</taxon>
        <taxon>Nicrophorus</taxon>
    </lineage>
</organism>
<evidence type="ECO:0000313" key="5">
    <source>
        <dbReference type="RefSeq" id="XP_017775573.1"/>
    </source>
</evidence>
<feature type="domain" description="EF-hand" evidence="3">
    <location>
        <begin position="107"/>
        <end position="142"/>
    </location>
</feature>
<sequence>MSAMAKAINSKKCQAAVAAASRKDFTENELQDLRTAFGLIDSNQDGKLNKDELHLMMQKLGIDVRPNILEDLVRTASTTGNELLDETEFLQWVRKIQDLRPEEATDDHQKDLMAAFRVFDLDQNGYITRDELKTAMETIGEQVTEQQLSDFITMADTDKDGKINYEEFARLLL</sequence>
<dbReference type="Pfam" id="PF13499">
    <property type="entry name" value="EF-hand_7"/>
    <property type="match status" value="2"/>
</dbReference>
<dbReference type="PROSITE" id="PS00018">
    <property type="entry name" value="EF_HAND_1"/>
    <property type="match status" value="3"/>
</dbReference>
<keyword evidence="2" id="KW-0106">Calcium</keyword>
<dbReference type="Gene3D" id="1.10.238.10">
    <property type="entry name" value="EF-hand"/>
    <property type="match status" value="2"/>
</dbReference>
<dbReference type="RefSeq" id="XP_017775573.1">
    <property type="nucleotide sequence ID" value="XM_017920084.1"/>
</dbReference>
<evidence type="ECO:0000313" key="4">
    <source>
        <dbReference type="Proteomes" id="UP000695000"/>
    </source>
</evidence>
<protein>
    <submittedName>
        <fullName evidence="5">Calcium-binding protein E63-1</fullName>
    </submittedName>
</protein>
<keyword evidence="1" id="KW-0677">Repeat</keyword>
<dbReference type="Proteomes" id="UP000695000">
    <property type="component" value="Unplaced"/>
</dbReference>
<dbReference type="PROSITE" id="PS50222">
    <property type="entry name" value="EF_HAND_2"/>
    <property type="match status" value="3"/>
</dbReference>
<dbReference type="PANTHER" id="PTHR23048:SF0">
    <property type="entry name" value="CALMODULIN LIKE 3"/>
    <property type="match status" value="1"/>
</dbReference>
<dbReference type="CDD" id="cd00051">
    <property type="entry name" value="EFh"/>
    <property type="match status" value="1"/>
</dbReference>
<proteinExistence type="predicted"/>
<dbReference type="InterPro" id="IPR011992">
    <property type="entry name" value="EF-hand-dom_pair"/>
</dbReference>
<keyword evidence="4" id="KW-1185">Reference proteome</keyword>
<evidence type="ECO:0000256" key="2">
    <source>
        <dbReference type="ARBA" id="ARBA00022837"/>
    </source>
</evidence>
<accession>A0ABM1MLX3</accession>
<dbReference type="PANTHER" id="PTHR23048">
    <property type="entry name" value="MYOSIN LIGHT CHAIN 1, 3"/>
    <property type="match status" value="1"/>
</dbReference>
<dbReference type="SMART" id="SM00054">
    <property type="entry name" value="EFh"/>
    <property type="match status" value="4"/>
</dbReference>
<dbReference type="InterPro" id="IPR002048">
    <property type="entry name" value="EF_hand_dom"/>
</dbReference>
<dbReference type="InterPro" id="IPR018247">
    <property type="entry name" value="EF_Hand_1_Ca_BS"/>
</dbReference>
<gene>
    <name evidence="5" type="primary">LOC108561933</name>
</gene>
<feature type="domain" description="EF-hand" evidence="3">
    <location>
        <begin position="143"/>
        <end position="173"/>
    </location>
</feature>
<feature type="domain" description="EF-hand" evidence="3">
    <location>
        <begin position="28"/>
        <end position="63"/>
    </location>
</feature>
<dbReference type="GeneID" id="108561933"/>
<evidence type="ECO:0000259" key="3">
    <source>
        <dbReference type="PROSITE" id="PS50222"/>
    </source>
</evidence>
<reference evidence="5" key="1">
    <citation type="submission" date="2025-08" db="UniProtKB">
        <authorList>
            <consortium name="RefSeq"/>
        </authorList>
    </citation>
    <scope>IDENTIFICATION</scope>
    <source>
        <tissue evidence="5">Whole Larva</tissue>
    </source>
</reference>